<name>A0A564S422_BIFLI</name>
<dbReference type="EMBL" id="CABHML010000077">
    <property type="protein sequence ID" value="VUW85177.1"/>
    <property type="molecule type" value="Genomic_DNA"/>
</dbReference>
<dbReference type="AlphaFoldDB" id="A0A564S422"/>
<evidence type="ECO:0000313" key="2">
    <source>
        <dbReference type="Proteomes" id="UP000319252"/>
    </source>
</evidence>
<dbReference type="Proteomes" id="UP000319252">
    <property type="component" value="Unassembled WGS sequence"/>
</dbReference>
<evidence type="ECO:0000313" key="1">
    <source>
        <dbReference type="EMBL" id="VUW85177.1"/>
    </source>
</evidence>
<protein>
    <submittedName>
        <fullName evidence="1">Uncharacterized protein</fullName>
    </submittedName>
</protein>
<gene>
    <name evidence="1" type="ORF">BLONGUMMC1_02110</name>
</gene>
<reference evidence="1 2" key="1">
    <citation type="submission" date="2019-07" db="EMBL/GenBank/DDBJ databases">
        <authorList>
            <person name="Chang H.-W."/>
            <person name="Raman A."/>
            <person name="Venkatesh S."/>
            <person name="Gehrig J."/>
        </authorList>
    </citation>
    <scope>NUCLEOTIDE SEQUENCE [LARGE SCALE GENOMIC DNA]</scope>
    <source>
        <strain evidence="1">B.longum_ssp_infantis_4</strain>
    </source>
</reference>
<proteinExistence type="predicted"/>
<accession>A0A564S422</accession>
<organism evidence="1 2">
    <name type="scientific">Bifidobacterium longum subsp. infantis</name>
    <dbReference type="NCBI Taxonomy" id="1682"/>
    <lineage>
        <taxon>Bacteria</taxon>
        <taxon>Bacillati</taxon>
        <taxon>Actinomycetota</taxon>
        <taxon>Actinomycetes</taxon>
        <taxon>Bifidobacteriales</taxon>
        <taxon>Bifidobacteriaceae</taxon>
        <taxon>Bifidobacterium</taxon>
    </lineage>
</organism>
<sequence>MVILLILKHIQKQWRMALHTLLQNIQVEQKNVHTMVHLKKEHMVGLLGLENITTQEQEWKIGVQFLPILDVNGELTEQKQYLLGGVLTVIL</sequence>